<keyword evidence="2" id="KW-1185">Reference proteome</keyword>
<evidence type="ECO:0000313" key="1">
    <source>
        <dbReference type="EMBL" id="GKT46191.1"/>
    </source>
</evidence>
<dbReference type="Proteomes" id="UP001055115">
    <property type="component" value="Unassembled WGS sequence"/>
</dbReference>
<name>A0AA37P6E2_9PEZI</name>
<accession>A0AA37P6E2</accession>
<proteinExistence type="predicted"/>
<organism evidence="1 2">
    <name type="scientific">Colletotrichum spaethianum</name>
    <dbReference type="NCBI Taxonomy" id="700344"/>
    <lineage>
        <taxon>Eukaryota</taxon>
        <taxon>Fungi</taxon>
        <taxon>Dikarya</taxon>
        <taxon>Ascomycota</taxon>
        <taxon>Pezizomycotina</taxon>
        <taxon>Sordariomycetes</taxon>
        <taxon>Hypocreomycetidae</taxon>
        <taxon>Glomerellales</taxon>
        <taxon>Glomerellaceae</taxon>
        <taxon>Colletotrichum</taxon>
        <taxon>Colletotrichum spaethianum species complex</taxon>
    </lineage>
</organism>
<evidence type="ECO:0000313" key="2">
    <source>
        <dbReference type="Proteomes" id="UP001055115"/>
    </source>
</evidence>
<dbReference type="GeneID" id="73327174"/>
<sequence>MVFDQGVGNIGAASQKALILGWQVIVLGPRLSDGGGGGGHLDWLLGRLAERFQDAYEFVGSIRLSAVV</sequence>
<reference evidence="1 2" key="1">
    <citation type="submission" date="2022-03" db="EMBL/GenBank/DDBJ databases">
        <title>Genome data of Colletotrichum spp.</title>
        <authorList>
            <person name="Utami Y.D."/>
            <person name="Hiruma K."/>
        </authorList>
    </citation>
    <scope>NUCLEOTIDE SEQUENCE [LARGE SCALE GENOMIC DNA]</scope>
    <source>
        <strain evidence="1 2">MAFF 239500</strain>
    </source>
</reference>
<protein>
    <submittedName>
        <fullName evidence="1">Uncharacterized protein</fullName>
    </submittedName>
</protein>
<dbReference type="AlphaFoldDB" id="A0AA37P6E2"/>
<comment type="caution">
    <text evidence="1">The sequence shown here is derived from an EMBL/GenBank/DDBJ whole genome shotgun (WGS) entry which is preliminary data.</text>
</comment>
<gene>
    <name evidence="1" type="ORF">ColSpa_06372</name>
</gene>
<dbReference type="RefSeq" id="XP_049128541.1">
    <property type="nucleotide sequence ID" value="XM_049272584.1"/>
</dbReference>
<dbReference type="EMBL" id="BQXU01000015">
    <property type="protein sequence ID" value="GKT46191.1"/>
    <property type="molecule type" value="Genomic_DNA"/>
</dbReference>